<evidence type="ECO:0000256" key="2">
    <source>
        <dbReference type="SAM" id="Phobius"/>
    </source>
</evidence>
<keyword evidence="5" id="KW-1185">Reference proteome</keyword>
<sequence>MKSKTSMITSLVLLGLSAVSVLAGAARPARAVDMIGFSKRQDGWIGGAALHATGCPKELQSCGNDKAQSWCCPKDTVCKSDYCCPTDDACATLVKTFPSCADPTWTLCSWDYYFGPEYYCCRPGEQCFMAVGGNAPACGPGNLPVQGSQQVSTVSPSITRGAMGTGGPSVTPSITRGGGGSTVPTAGSSQTPSNGGASPAPASSSGLSGGTIGAIVAGVIVGLILIAVVGVLGARYGSKRAIQNYNPEPAAPPLYAPESAYVYKPEEPFPVSQLDSGGGNGGGYRPPGDHVELRADGTR</sequence>
<evidence type="ECO:0000256" key="3">
    <source>
        <dbReference type="SAM" id="SignalP"/>
    </source>
</evidence>
<gene>
    <name evidence="4" type="ORF">Q9L58_002615</name>
</gene>
<feature type="chain" id="PRO_5045713196" evidence="3">
    <location>
        <begin position="32"/>
        <end position="299"/>
    </location>
</feature>
<dbReference type="EMBL" id="JBBBZM010000023">
    <property type="protein sequence ID" value="KAL0638313.1"/>
    <property type="molecule type" value="Genomic_DNA"/>
</dbReference>
<keyword evidence="3" id="KW-0732">Signal</keyword>
<feature type="signal peptide" evidence="3">
    <location>
        <begin position="1"/>
        <end position="31"/>
    </location>
</feature>
<feature type="compositionally biased region" description="Polar residues" evidence="1">
    <location>
        <begin position="182"/>
        <end position="191"/>
    </location>
</feature>
<protein>
    <submittedName>
        <fullName evidence="4">Uncharacterized protein</fullName>
    </submittedName>
</protein>
<feature type="compositionally biased region" description="Gly residues" evidence="1">
    <location>
        <begin position="276"/>
        <end position="285"/>
    </location>
</feature>
<proteinExistence type="predicted"/>
<feature type="region of interest" description="Disordered" evidence="1">
    <location>
        <begin position="266"/>
        <end position="299"/>
    </location>
</feature>
<keyword evidence="2" id="KW-1133">Transmembrane helix</keyword>
<name>A0ABR3GR14_9PEZI</name>
<comment type="caution">
    <text evidence="4">The sequence shown here is derived from an EMBL/GenBank/DDBJ whole genome shotgun (WGS) entry which is preliminary data.</text>
</comment>
<organism evidence="4 5">
    <name type="scientific">Discina gigas</name>
    <dbReference type="NCBI Taxonomy" id="1032678"/>
    <lineage>
        <taxon>Eukaryota</taxon>
        <taxon>Fungi</taxon>
        <taxon>Dikarya</taxon>
        <taxon>Ascomycota</taxon>
        <taxon>Pezizomycotina</taxon>
        <taxon>Pezizomycetes</taxon>
        <taxon>Pezizales</taxon>
        <taxon>Discinaceae</taxon>
        <taxon>Discina</taxon>
    </lineage>
</organism>
<feature type="region of interest" description="Disordered" evidence="1">
    <location>
        <begin position="157"/>
        <end position="204"/>
    </location>
</feature>
<keyword evidence="2" id="KW-0472">Membrane</keyword>
<reference evidence="4 5" key="1">
    <citation type="submission" date="2024-02" db="EMBL/GenBank/DDBJ databases">
        <title>Discinaceae phylogenomics.</title>
        <authorList>
            <person name="Dirks A.C."/>
            <person name="James T.Y."/>
        </authorList>
    </citation>
    <scope>NUCLEOTIDE SEQUENCE [LARGE SCALE GENOMIC DNA]</scope>
    <source>
        <strain evidence="4 5">ACD0624</strain>
    </source>
</reference>
<accession>A0ABR3GR14</accession>
<evidence type="ECO:0000313" key="5">
    <source>
        <dbReference type="Proteomes" id="UP001447188"/>
    </source>
</evidence>
<feature type="compositionally biased region" description="Basic and acidic residues" evidence="1">
    <location>
        <begin position="287"/>
        <end position="299"/>
    </location>
</feature>
<feature type="transmembrane region" description="Helical" evidence="2">
    <location>
        <begin position="212"/>
        <end position="234"/>
    </location>
</feature>
<evidence type="ECO:0000313" key="4">
    <source>
        <dbReference type="EMBL" id="KAL0638313.1"/>
    </source>
</evidence>
<keyword evidence="2" id="KW-0812">Transmembrane</keyword>
<feature type="compositionally biased region" description="Low complexity" evidence="1">
    <location>
        <begin position="192"/>
        <end position="204"/>
    </location>
</feature>
<evidence type="ECO:0000256" key="1">
    <source>
        <dbReference type="SAM" id="MobiDB-lite"/>
    </source>
</evidence>
<dbReference type="Proteomes" id="UP001447188">
    <property type="component" value="Unassembled WGS sequence"/>
</dbReference>